<dbReference type="AlphaFoldDB" id="A0AAV2PTG6"/>
<dbReference type="InterPro" id="IPR050778">
    <property type="entry name" value="Cueball_EGF_LRP_Nidogen"/>
</dbReference>
<accession>A0AAV2PTG6</accession>
<evidence type="ECO:0000313" key="2">
    <source>
        <dbReference type="EMBL" id="CAL4065048.1"/>
    </source>
</evidence>
<evidence type="ECO:0000256" key="1">
    <source>
        <dbReference type="ARBA" id="ARBA00022536"/>
    </source>
</evidence>
<name>A0AAV2PTG6_MEGNR</name>
<organism evidence="2 3">
    <name type="scientific">Meganyctiphanes norvegica</name>
    <name type="common">Northern krill</name>
    <name type="synonym">Thysanopoda norvegica</name>
    <dbReference type="NCBI Taxonomy" id="48144"/>
    <lineage>
        <taxon>Eukaryota</taxon>
        <taxon>Metazoa</taxon>
        <taxon>Ecdysozoa</taxon>
        <taxon>Arthropoda</taxon>
        <taxon>Crustacea</taxon>
        <taxon>Multicrustacea</taxon>
        <taxon>Malacostraca</taxon>
        <taxon>Eumalacostraca</taxon>
        <taxon>Eucarida</taxon>
        <taxon>Euphausiacea</taxon>
        <taxon>Euphausiidae</taxon>
        <taxon>Meganyctiphanes</taxon>
    </lineage>
</organism>
<dbReference type="GO" id="GO:0042813">
    <property type="term" value="F:Wnt receptor activity"/>
    <property type="evidence" value="ECO:0007669"/>
    <property type="project" value="TreeGrafter"/>
</dbReference>
<dbReference type="PANTHER" id="PTHR46513">
    <property type="entry name" value="VITELLOGENIN RECEPTOR-LIKE PROTEIN-RELATED-RELATED"/>
    <property type="match status" value="1"/>
</dbReference>
<dbReference type="SMART" id="SM00135">
    <property type="entry name" value="LY"/>
    <property type="match status" value="4"/>
</dbReference>
<dbReference type="Proteomes" id="UP001497623">
    <property type="component" value="Unassembled WGS sequence"/>
</dbReference>
<protein>
    <submittedName>
        <fullName evidence="2">Uncharacterized protein</fullName>
    </submittedName>
</protein>
<gene>
    <name evidence="2" type="ORF">MNOR_LOCUS4506</name>
</gene>
<dbReference type="SUPFAM" id="SSF63825">
    <property type="entry name" value="YWTD domain"/>
    <property type="match status" value="1"/>
</dbReference>
<dbReference type="GO" id="GO:0060070">
    <property type="term" value="P:canonical Wnt signaling pathway"/>
    <property type="evidence" value="ECO:0007669"/>
    <property type="project" value="TreeGrafter"/>
</dbReference>
<sequence>VDTYLYSTYARITSNGATCNDIAAVYKHSVLLIKNADKISEFQPMSWESAELDLPEPLAYPVGIASDLQNGRLFVTDVMHIENSIFTLQFTSNGSIDAMYPLLKKTHTKDIRLIEDIFYDSHTSQLYWTDSYMNSLDKANVPENPQDMLTEKPKPVHNFGNVKKPRGIALDHCNNLLYWSELNDDDRNIEVCNLDGKYQGVVRTASDNSSEYFLGMTYDIYSGHVIWGETEGKELGSTCRIMSSDFRGTSDHEPVITQLAELDNCYPFALTSDNEYIYWADWSRNGIMRLSKTNPDQIVKILDAPKVESDEGTHHGIFGLTVLGGPSVEDIEKICSQHHTYFDKQTNPQDVSELKQHEQSIEAVKRDDPAHEISAKVSENIRSKISISTPFPDFQKNTKEIVAENSYTEAQQIEKQTQLVTEKNTKKNVWNKSQENVLKKPFNLQESNDAQSATESFQGHMSVTENQMDEEERQSVMQGLDKTFDGSQDYQSISTTVDEKIELFRTHTGANHQSVIG</sequence>
<feature type="non-terminal residue" evidence="2">
    <location>
        <position position="517"/>
    </location>
</feature>
<comment type="caution">
    <text evidence="2">The sequence shown here is derived from an EMBL/GenBank/DDBJ whole genome shotgun (WGS) entry which is preliminary data.</text>
</comment>
<dbReference type="InterPro" id="IPR000033">
    <property type="entry name" value="LDLR_classB_rpt"/>
</dbReference>
<dbReference type="GO" id="GO:0005886">
    <property type="term" value="C:plasma membrane"/>
    <property type="evidence" value="ECO:0007669"/>
    <property type="project" value="TreeGrafter"/>
</dbReference>
<keyword evidence="3" id="KW-1185">Reference proteome</keyword>
<reference evidence="2 3" key="1">
    <citation type="submission" date="2024-05" db="EMBL/GenBank/DDBJ databases">
        <authorList>
            <person name="Wallberg A."/>
        </authorList>
    </citation>
    <scope>NUCLEOTIDE SEQUENCE [LARGE SCALE GENOMIC DNA]</scope>
</reference>
<evidence type="ECO:0000313" key="3">
    <source>
        <dbReference type="Proteomes" id="UP001497623"/>
    </source>
</evidence>
<dbReference type="Gene3D" id="2.120.10.30">
    <property type="entry name" value="TolB, C-terminal domain"/>
    <property type="match status" value="1"/>
</dbReference>
<dbReference type="EMBL" id="CAXKWB010001653">
    <property type="protein sequence ID" value="CAL4065048.1"/>
    <property type="molecule type" value="Genomic_DNA"/>
</dbReference>
<keyword evidence="1" id="KW-0245">EGF-like domain</keyword>
<dbReference type="GO" id="GO:0017147">
    <property type="term" value="F:Wnt-protein binding"/>
    <property type="evidence" value="ECO:0007669"/>
    <property type="project" value="TreeGrafter"/>
</dbReference>
<dbReference type="InterPro" id="IPR011042">
    <property type="entry name" value="6-blade_b-propeller_TolB-like"/>
</dbReference>
<dbReference type="PANTHER" id="PTHR46513:SF13">
    <property type="entry name" value="EGF-LIKE DOMAIN-CONTAINING PROTEIN"/>
    <property type="match status" value="1"/>
</dbReference>
<proteinExistence type="predicted"/>
<feature type="non-terminal residue" evidence="2">
    <location>
        <position position="1"/>
    </location>
</feature>